<name>A0AAV7VB59_PLEWA</name>
<reference evidence="2" key="1">
    <citation type="journal article" date="2022" name="bioRxiv">
        <title>Sequencing and chromosome-scale assembly of the giantPleurodeles waltlgenome.</title>
        <authorList>
            <person name="Brown T."/>
            <person name="Elewa A."/>
            <person name="Iarovenko S."/>
            <person name="Subramanian E."/>
            <person name="Araus A.J."/>
            <person name="Petzold A."/>
            <person name="Susuki M."/>
            <person name="Suzuki K.-i.T."/>
            <person name="Hayashi T."/>
            <person name="Toyoda A."/>
            <person name="Oliveira C."/>
            <person name="Osipova E."/>
            <person name="Leigh N.D."/>
            <person name="Simon A."/>
            <person name="Yun M.H."/>
        </authorList>
    </citation>
    <scope>NUCLEOTIDE SEQUENCE</scope>
    <source>
        <strain evidence="2">20211129_DDA</strain>
        <tissue evidence="2">Liver</tissue>
    </source>
</reference>
<protein>
    <submittedName>
        <fullName evidence="2">Uncharacterized protein</fullName>
    </submittedName>
</protein>
<feature type="compositionally biased region" description="Low complexity" evidence="1">
    <location>
        <begin position="60"/>
        <end position="74"/>
    </location>
</feature>
<dbReference type="EMBL" id="JANPWB010000003">
    <property type="protein sequence ID" value="KAJ1197621.1"/>
    <property type="molecule type" value="Genomic_DNA"/>
</dbReference>
<feature type="region of interest" description="Disordered" evidence="1">
    <location>
        <begin position="56"/>
        <end position="87"/>
    </location>
</feature>
<keyword evidence="3" id="KW-1185">Reference proteome</keyword>
<dbReference type="AlphaFoldDB" id="A0AAV7VB59"/>
<evidence type="ECO:0000313" key="3">
    <source>
        <dbReference type="Proteomes" id="UP001066276"/>
    </source>
</evidence>
<sequence length="106" mass="11535">MPPPSPPCNALAHGRAPKWPGRRIFETMLRQAGALAFPACPLSTPSPLTCVARLLPPPRGGSMPLPRLPPRSSLDALGAHGEHRPLPARLLQQLQRLADTRIHRPR</sequence>
<organism evidence="2 3">
    <name type="scientific">Pleurodeles waltl</name>
    <name type="common">Iberian ribbed newt</name>
    <dbReference type="NCBI Taxonomy" id="8319"/>
    <lineage>
        <taxon>Eukaryota</taxon>
        <taxon>Metazoa</taxon>
        <taxon>Chordata</taxon>
        <taxon>Craniata</taxon>
        <taxon>Vertebrata</taxon>
        <taxon>Euteleostomi</taxon>
        <taxon>Amphibia</taxon>
        <taxon>Batrachia</taxon>
        <taxon>Caudata</taxon>
        <taxon>Salamandroidea</taxon>
        <taxon>Salamandridae</taxon>
        <taxon>Pleurodelinae</taxon>
        <taxon>Pleurodeles</taxon>
    </lineage>
</organism>
<comment type="caution">
    <text evidence="2">The sequence shown here is derived from an EMBL/GenBank/DDBJ whole genome shotgun (WGS) entry which is preliminary data.</text>
</comment>
<gene>
    <name evidence="2" type="ORF">NDU88_001477</name>
</gene>
<evidence type="ECO:0000313" key="2">
    <source>
        <dbReference type="EMBL" id="KAJ1197621.1"/>
    </source>
</evidence>
<dbReference type="Proteomes" id="UP001066276">
    <property type="component" value="Chromosome 2_1"/>
</dbReference>
<evidence type="ECO:0000256" key="1">
    <source>
        <dbReference type="SAM" id="MobiDB-lite"/>
    </source>
</evidence>
<accession>A0AAV7VB59</accession>
<proteinExistence type="predicted"/>